<proteinExistence type="predicted"/>
<evidence type="ECO:0000313" key="3">
    <source>
        <dbReference type="Proteomes" id="UP000051291"/>
    </source>
</evidence>
<dbReference type="NCBIfam" id="NF040579">
    <property type="entry name" value="S1_dom_CvfD"/>
    <property type="match status" value="1"/>
</dbReference>
<dbReference type="GO" id="GO:0003735">
    <property type="term" value="F:structural constituent of ribosome"/>
    <property type="evidence" value="ECO:0007669"/>
    <property type="project" value="TreeGrafter"/>
</dbReference>
<dbReference type="FunFam" id="2.40.50.140:FF:000051">
    <property type="entry name" value="RNA-binding transcriptional accessory protein"/>
    <property type="match status" value="1"/>
</dbReference>
<evidence type="ECO:0000313" key="2">
    <source>
        <dbReference type="EMBL" id="KRM52442.1"/>
    </source>
</evidence>
<dbReference type="InterPro" id="IPR012340">
    <property type="entry name" value="NA-bd_OB-fold"/>
</dbReference>
<dbReference type="GO" id="GO:0016740">
    <property type="term" value="F:transferase activity"/>
    <property type="evidence" value="ECO:0007669"/>
    <property type="project" value="UniProtKB-KW"/>
</dbReference>
<dbReference type="Gene3D" id="2.40.50.140">
    <property type="entry name" value="Nucleic acid-binding proteins"/>
    <property type="match status" value="1"/>
</dbReference>
<reference evidence="2 3" key="1">
    <citation type="journal article" date="2015" name="Genome Announc.">
        <title>Expanding the biotechnology potential of lactobacilli through comparative genomics of 213 strains and associated genera.</title>
        <authorList>
            <person name="Sun Z."/>
            <person name="Harris H.M."/>
            <person name="McCann A."/>
            <person name="Guo C."/>
            <person name="Argimon S."/>
            <person name="Zhang W."/>
            <person name="Yang X."/>
            <person name="Jeffery I.B."/>
            <person name="Cooney J.C."/>
            <person name="Kagawa T.F."/>
            <person name="Liu W."/>
            <person name="Song Y."/>
            <person name="Salvetti E."/>
            <person name="Wrobel A."/>
            <person name="Rasinkangas P."/>
            <person name="Parkhill J."/>
            <person name="Rea M.C."/>
            <person name="O'Sullivan O."/>
            <person name="Ritari J."/>
            <person name="Douillard F.P."/>
            <person name="Paul Ross R."/>
            <person name="Yang R."/>
            <person name="Briner A.E."/>
            <person name="Felis G.E."/>
            <person name="de Vos W.M."/>
            <person name="Barrangou R."/>
            <person name="Klaenhammer T.R."/>
            <person name="Caufield P.W."/>
            <person name="Cui Y."/>
            <person name="Zhang H."/>
            <person name="O'Toole P.W."/>
        </authorList>
    </citation>
    <scope>NUCLEOTIDE SEQUENCE [LARGE SCALE GENOMIC DNA]</scope>
    <source>
        <strain evidence="2 3">DSM 20653</strain>
    </source>
</reference>
<name>A0A0R1ZDN6_9LACO</name>
<dbReference type="AlphaFoldDB" id="A0A0R1ZDN6"/>
<dbReference type="EMBL" id="AYYZ01000023">
    <property type="protein sequence ID" value="KRM52442.1"/>
    <property type="molecule type" value="Genomic_DNA"/>
</dbReference>
<keyword evidence="2" id="KW-0808">Transferase</keyword>
<sequence>MDYRIGMILTGKVTGIQPYGAFVLLDDDTQGLIHISELKHGFISNVGDYLKVGQMVKVMIVDIDEYTGKISLSLRCLEQPFNFKYNRDEITHRYKKYWSNRHVEEGFKPIAERLDGWIEDALEDIKNGK</sequence>
<dbReference type="PANTHER" id="PTHR10724">
    <property type="entry name" value="30S RIBOSOMAL PROTEIN S1"/>
    <property type="match status" value="1"/>
</dbReference>
<keyword evidence="3" id="KW-1185">Reference proteome</keyword>
<dbReference type="PATRIC" id="fig|1423820.4.peg.555"/>
<dbReference type="RefSeq" id="WP_057906587.1">
    <property type="nucleotide sequence ID" value="NZ_AYYZ01000023.1"/>
</dbReference>
<dbReference type="SMART" id="SM00316">
    <property type="entry name" value="S1"/>
    <property type="match status" value="1"/>
</dbReference>
<dbReference type="PANTHER" id="PTHR10724:SF10">
    <property type="entry name" value="S1 RNA-BINDING DOMAIN-CONTAINING PROTEIN 1"/>
    <property type="match status" value="1"/>
</dbReference>
<dbReference type="GO" id="GO:0003729">
    <property type="term" value="F:mRNA binding"/>
    <property type="evidence" value="ECO:0007669"/>
    <property type="project" value="UniProtKB-ARBA"/>
</dbReference>
<feature type="domain" description="S1 motif" evidence="1">
    <location>
        <begin position="6"/>
        <end position="75"/>
    </location>
</feature>
<dbReference type="GO" id="GO:0006412">
    <property type="term" value="P:translation"/>
    <property type="evidence" value="ECO:0007669"/>
    <property type="project" value="TreeGrafter"/>
</dbReference>
<dbReference type="SUPFAM" id="SSF50249">
    <property type="entry name" value="Nucleic acid-binding proteins"/>
    <property type="match status" value="1"/>
</dbReference>
<dbReference type="InterPro" id="IPR050437">
    <property type="entry name" value="Ribos_protein_bS1-like"/>
</dbReference>
<dbReference type="InterPro" id="IPR003029">
    <property type="entry name" value="S1_domain"/>
</dbReference>
<accession>A0A0R1ZDN6</accession>
<dbReference type="PROSITE" id="PS50126">
    <property type="entry name" value="S1"/>
    <property type="match status" value="1"/>
</dbReference>
<comment type="caution">
    <text evidence="2">The sequence shown here is derived from an EMBL/GenBank/DDBJ whole genome shotgun (WGS) entry which is preliminary data.</text>
</comment>
<dbReference type="STRING" id="1423820.FC64_GL000550"/>
<organism evidence="2 3">
    <name type="scientific">Ligilactobacillus araffinosus DSM 20653</name>
    <dbReference type="NCBI Taxonomy" id="1423820"/>
    <lineage>
        <taxon>Bacteria</taxon>
        <taxon>Bacillati</taxon>
        <taxon>Bacillota</taxon>
        <taxon>Bacilli</taxon>
        <taxon>Lactobacillales</taxon>
        <taxon>Lactobacillaceae</taxon>
        <taxon>Ligilactobacillus</taxon>
    </lineage>
</organism>
<dbReference type="GO" id="GO:0005737">
    <property type="term" value="C:cytoplasm"/>
    <property type="evidence" value="ECO:0007669"/>
    <property type="project" value="UniProtKB-ARBA"/>
</dbReference>
<dbReference type="Pfam" id="PF00575">
    <property type="entry name" value="S1"/>
    <property type="match status" value="1"/>
</dbReference>
<protein>
    <submittedName>
        <fullName evidence="2">Polyribonucleotide nucleotidyltransferase</fullName>
    </submittedName>
</protein>
<evidence type="ECO:0000259" key="1">
    <source>
        <dbReference type="PROSITE" id="PS50126"/>
    </source>
</evidence>
<dbReference type="Proteomes" id="UP000051291">
    <property type="component" value="Unassembled WGS sequence"/>
</dbReference>
<gene>
    <name evidence="2" type="ORF">FC64_GL000550</name>
</gene>